<sequence>MGWRFGYNEVIVMTREASVTSKMSTAGKSHLWRMIQIAMEAQDFYQSHLEHLQNIPENEESITPAMHNTLVDRTRSWNRFYNLSPETFFLAVNVMDRFLSLVKARPHHLMCVTVASYYLSVKMLEHSQDLMSPEDLIRITQCGCTPSDIARMENIILQKLGWDMEAPTPLSFLQLFHAYCVVSNILGMDTGLQTDHLDIMTRKLEACMCHFPLTLFKPSILAMSLLISELPDFIKANCNISHMGWSTVVADLQYSIKMSDCELLECQTVFSEFLATYSSPECKMPTSRLSWIISSRTARQLRFSAQLASTLAPIPEHDGSLTDENWSDSSMNNTTYSKSSEESSFTTSSNHPSPNIMEDSTAPSLDPNRDRCLLWDKSMMFRYENEKVALCPVICTCVER</sequence>
<dbReference type="Proteomes" id="UP000694845">
    <property type="component" value="Unplaced"/>
</dbReference>
<dbReference type="PANTHER" id="PTHR10177">
    <property type="entry name" value="CYCLINS"/>
    <property type="match status" value="1"/>
</dbReference>
<feature type="compositionally biased region" description="Polar residues" evidence="2">
    <location>
        <begin position="322"/>
        <end position="333"/>
    </location>
</feature>
<dbReference type="CTD" id="901"/>
<dbReference type="Pfam" id="PF00134">
    <property type="entry name" value="Cyclin_N"/>
    <property type="match status" value="1"/>
</dbReference>
<dbReference type="AlphaFoldDB" id="A0A8B7YZW3"/>
<dbReference type="InterPro" id="IPR006671">
    <property type="entry name" value="Cyclin_N"/>
</dbReference>
<dbReference type="SUPFAM" id="SSF47954">
    <property type="entry name" value="Cyclin-like"/>
    <property type="match status" value="1"/>
</dbReference>
<reference evidence="5" key="1">
    <citation type="submission" date="2025-08" db="UniProtKB">
        <authorList>
            <consortium name="RefSeq"/>
        </authorList>
    </citation>
    <scope>IDENTIFICATION</scope>
</reference>
<dbReference type="Gene3D" id="1.10.472.10">
    <property type="entry name" value="Cyclin-like"/>
    <property type="match status" value="2"/>
</dbReference>
<evidence type="ECO:0000256" key="1">
    <source>
        <dbReference type="RuleBase" id="RU000383"/>
    </source>
</evidence>
<evidence type="ECO:0000313" key="5">
    <source>
        <dbReference type="RefSeq" id="XP_022098889.1"/>
    </source>
</evidence>
<dbReference type="KEGG" id="aplc:110983718"/>
<feature type="compositionally biased region" description="Low complexity" evidence="2">
    <location>
        <begin position="334"/>
        <end position="349"/>
    </location>
</feature>
<dbReference type="GeneID" id="110983718"/>
<name>A0A8B7YZW3_ACAPL</name>
<keyword evidence="1" id="KW-0195">Cyclin</keyword>
<evidence type="ECO:0000259" key="3">
    <source>
        <dbReference type="SMART" id="SM00385"/>
    </source>
</evidence>
<dbReference type="InterPro" id="IPR039361">
    <property type="entry name" value="Cyclin"/>
</dbReference>
<evidence type="ECO:0000256" key="2">
    <source>
        <dbReference type="SAM" id="MobiDB-lite"/>
    </source>
</evidence>
<dbReference type="RefSeq" id="XP_022098889.1">
    <property type="nucleotide sequence ID" value="XM_022243197.1"/>
</dbReference>
<feature type="region of interest" description="Disordered" evidence="2">
    <location>
        <begin position="314"/>
        <end position="364"/>
    </location>
</feature>
<protein>
    <submittedName>
        <fullName evidence="5">Cyclin-G2-like isoform X1</fullName>
    </submittedName>
</protein>
<proteinExistence type="inferred from homology"/>
<dbReference type="InterPro" id="IPR036915">
    <property type="entry name" value="Cyclin-like_sf"/>
</dbReference>
<dbReference type="SMART" id="SM00385">
    <property type="entry name" value="CYCLIN"/>
    <property type="match status" value="1"/>
</dbReference>
<comment type="similarity">
    <text evidence="1">Belongs to the cyclin family.</text>
</comment>
<gene>
    <name evidence="5" type="primary">LOC110983718</name>
</gene>
<evidence type="ECO:0000313" key="4">
    <source>
        <dbReference type="Proteomes" id="UP000694845"/>
    </source>
</evidence>
<dbReference type="FunFam" id="1.10.472.10:FF:000006">
    <property type="entry name" value="Cyclin I"/>
    <property type="match status" value="1"/>
</dbReference>
<organism evidence="4 5">
    <name type="scientific">Acanthaster planci</name>
    <name type="common">Crown-of-thorns starfish</name>
    <dbReference type="NCBI Taxonomy" id="133434"/>
    <lineage>
        <taxon>Eukaryota</taxon>
        <taxon>Metazoa</taxon>
        <taxon>Echinodermata</taxon>
        <taxon>Eleutherozoa</taxon>
        <taxon>Asterozoa</taxon>
        <taxon>Asteroidea</taxon>
        <taxon>Valvatacea</taxon>
        <taxon>Valvatida</taxon>
        <taxon>Acanthasteridae</taxon>
        <taxon>Acanthaster</taxon>
    </lineage>
</organism>
<dbReference type="InterPro" id="IPR013763">
    <property type="entry name" value="Cyclin-like_dom"/>
</dbReference>
<keyword evidence="4" id="KW-1185">Reference proteome</keyword>
<accession>A0A8B7YZW3</accession>
<dbReference type="OrthoDB" id="769138at2759"/>
<feature type="domain" description="Cyclin-like" evidence="3">
    <location>
        <begin position="72"/>
        <end position="158"/>
    </location>
</feature>